<dbReference type="PANTHER" id="PTHR44688:SF16">
    <property type="entry name" value="DNA-BINDING TRANSCRIPTIONAL ACTIVATOR DEVR_DOSR"/>
    <property type="match status" value="1"/>
</dbReference>
<evidence type="ECO:0000313" key="6">
    <source>
        <dbReference type="EMBL" id="QNE76552.1"/>
    </source>
</evidence>
<evidence type="ECO:0000313" key="7">
    <source>
        <dbReference type="Proteomes" id="UP000515307"/>
    </source>
</evidence>
<dbReference type="PANTHER" id="PTHR44688">
    <property type="entry name" value="DNA-BINDING TRANSCRIPTIONAL ACTIVATOR DEVR_DOSR"/>
    <property type="match status" value="1"/>
</dbReference>
<dbReference type="SMART" id="SM00421">
    <property type="entry name" value="HTH_LUXR"/>
    <property type="match status" value="2"/>
</dbReference>
<protein>
    <recommendedName>
        <fullName evidence="5">HTH luxR-type domain-containing protein</fullName>
    </recommendedName>
</protein>
<feature type="domain" description="HTH luxR-type" evidence="5">
    <location>
        <begin position="34"/>
        <end position="90"/>
    </location>
</feature>
<keyword evidence="1" id="KW-0805">Transcription regulation</keyword>
<dbReference type="GO" id="GO:0006355">
    <property type="term" value="P:regulation of DNA-templated transcription"/>
    <property type="evidence" value="ECO:0007669"/>
    <property type="project" value="InterPro"/>
</dbReference>
<dbReference type="Gene3D" id="1.10.10.10">
    <property type="entry name" value="Winged helix-like DNA-binding domain superfamily/Winged helix DNA-binding domain"/>
    <property type="match status" value="1"/>
</dbReference>
<feature type="compositionally biased region" description="Polar residues" evidence="4">
    <location>
        <begin position="13"/>
        <end position="23"/>
    </location>
</feature>
<dbReference type="SUPFAM" id="SSF46894">
    <property type="entry name" value="C-terminal effector domain of the bipartite response regulators"/>
    <property type="match status" value="2"/>
</dbReference>
<dbReference type="GO" id="GO:0003677">
    <property type="term" value="F:DNA binding"/>
    <property type="evidence" value="ECO:0007669"/>
    <property type="project" value="UniProtKB-KW"/>
</dbReference>
<keyword evidence="3" id="KW-0804">Transcription</keyword>
<feature type="domain" description="HTH luxR-type" evidence="5">
    <location>
        <begin position="106"/>
        <end position="163"/>
    </location>
</feature>
<organism evidence="6 7">
    <name type="scientific">Streptomyces finlayi</name>
    <dbReference type="NCBI Taxonomy" id="67296"/>
    <lineage>
        <taxon>Bacteria</taxon>
        <taxon>Bacillati</taxon>
        <taxon>Actinomycetota</taxon>
        <taxon>Actinomycetes</taxon>
        <taxon>Kitasatosporales</taxon>
        <taxon>Streptomycetaceae</taxon>
        <taxon>Streptomyces</taxon>
    </lineage>
</organism>
<dbReference type="InterPro" id="IPR016032">
    <property type="entry name" value="Sig_transdc_resp-reg_C-effctor"/>
</dbReference>
<reference evidence="7" key="1">
    <citation type="submission" date="2019-10" db="EMBL/GenBank/DDBJ databases">
        <title>Antimicrobial potential of Antarctic Bacteria.</title>
        <authorList>
            <person name="Benaud N."/>
            <person name="Edwards R.J."/>
            <person name="Ferrari B.C."/>
        </authorList>
    </citation>
    <scope>NUCLEOTIDE SEQUENCE [LARGE SCALE GENOMIC DNA]</scope>
    <source>
        <strain evidence="7">NBSH44</strain>
    </source>
</reference>
<dbReference type="EMBL" id="CP045702">
    <property type="protein sequence ID" value="QNE76552.1"/>
    <property type="molecule type" value="Genomic_DNA"/>
</dbReference>
<proteinExistence type="predicted"/>
<feature type="region of interest" description="Disordered" evidence="4">
    <location>
        <begin position="1"/>
        <end position="36"/>
    </location>
</feature>
<dbReference type="Proteomes" id="UP000515307">
    <property type="component" value="Chromosome"/>
</dbReference>
<sequence length="188" mass="20345">MPSGSGGWPAPDTPSSQKGSTPVSARPARPSPPLLDLTPAQARIANKIAQGQSTETIASDLTITAGTINVQMKHCGQKLGVRGRAAVVHACYVTEQLQRPEKAAFPEAFSETEIKTWRMVATGATSKDYAQKAGISRDEALRRVRAMRERVKADNDPHLVTLGWRYEVLDESLVEMVSGTVLPVLARR</sequence>
<dbReference type="Pfam" id="PF00196">
    <property type="entry name" value="GerE"/>
    <property type="match status" value="1"/>
</dbReference>
<evidence type="ECO:0000256" key="3">
    <source>
        <dbReference type="ARBA" id="ARBA00023163"/>
    </source>
</evidence>
<dbReference type="AlphaFoldDB" id="A0A7G7BMI7"/>
<dbReference type="InterPro" id="IPR000792">
    <property type="entry name" value="Tscrpt_reg_LuxR_C"/>
</dbReference>
<evidence type="ECO:0000256" key="2">
    <source>
        <dbReference type="ARBA" id="ARBA00023125"/>
    </source>
</evidence>
<dbReference type="KEGG" id="sfiy:F0344_19705"/>
<evidence type="ECO:0000256" key="4">
    <source>
        <dbReference type="SAM" id="MobiDB-lite"/>
    </source>
</evidence>
<accession>A0A7G7BMI7</accession>
<name>A0A7G7BMI7_9ACTN</name>
<dbReference type="InterPro" id="IPR036388">
    <property type="entry name" value="WH-like_DNA-bd_sf"/>
</dbReference>
<gene>
    <name evidence="6" type="ORF">F0344_19705</name>
</gene>
<evidence type="ECO:0000259" key="5">
    <source>
        <dbReference type="SMART" id="SM00421"/>
    </source>
</evidence>
<keyword evidence="7" id="KW-1185">Reference proteome</keyword>
<keyword evidence="2" id="KW-0238">DNA-binding</keyword>
<evidence type="ECO:0000256" key="1">
    <source>
        <dbReference type="ARBA" id="ARBA00023015"/>
    </source>
</evidence>